<feature type="active site" description="Tele-phosphohistidine intermediate" evidence="1">
    <location>
        <position position="12"/>
    </location>
</feature>
<dbReference type="CDD" id="cd07067">
    <property type="entry name" value="HP_PGM_like"/>
    <property type="match status" value="1"/>
</dbReference>
<dbReference type="PIRSF" id="PIRSF000709">
    <property type="entry name" value="6PFK_2-Ptase"/>
    <property type="match status" value="1"/>
</dbReference>
<dbReference type="Proteomes" id="UP000308528">
    <property type="component" value="Unassembled WGS sequence"/>
</dbReference>
<dbReference type="InterPro" id="IPR013078">
    <property type="entry name" value="His_Pase_superF_clade-1"/>
</dbReference>
<organism evidence="3 4">
    <name type="scientific">Neolewinella litorea</name>
    <dbReference type="NCBI Taxonomy" id="2562452"/>
    <lineage>
        <taxon>Bacteria</taxon>
        <taxon>Pseudomonadati</taxon>
        <taxon>Bacteroidota</taxon>
        <taxon>Saprospiria</taxon>
        <taxon>Saprospirales</taxon>
        <taxon>Lewinellaceae</taxon>
        <taxon>Neolewinella</taxon>
    </lineage>
</organism>
<dbReference type="GO" id="GO:0016791">
    <property type="term" value="F:phosphatase activity"/>
    <property type="evidence" value="ECO:0007669"/>
    <property type="project" value="TreeGrafter"/>
</dbReference>
<reference evidence="3 4" key="1">
    <citation type="submission" date="2019-04" db="EMBL/GenBank/DDBJ databases">
        <title>Lewinella litorea sp. nov., isolated from a marine sand.</title>
        <authorList>
            <person name="Yoon J.-H."/>
        </authorList>
    </citation>
    <scope>NUCLEOTIDE SEQUENCE [LARGE SCALE GENOMIC DNA]</scope>
    <source>
        <strain evidence="3 4">HSMS-39</strain>
    </source>
</reference>
<proteinExistence type="predicted"/>
<dbReference type="EMBL" id="SRSF01000011">
    <property type="protein sequence ID" value="THH35564.1"/>
    <property type="molecule type" value="Genomic_DNA"/>
</dbReference>
<dbReference type="Gene3D" id="3.40.50.1240">
    <property type="entry name" value="Phosphoglycerate mutase-like"/>
    <property type="match status" value="1"/>
</dbReference>
<dbReference type="PANTHER" id="PTHR48100">
    <property type="entry name" value="BROAD-SPECIFICITY PHOSPHATASE YOR283W-RELATED"/>
    <property type="match status" value="1"/>
</dbReference>
<dbReference type="PROSITE" id="PS00175">
    <property type="entry name" value="PG_MUTASE"/>
    <property type="match status" value="1"/>
</dbReference>
<feature type="active site" description="Proton donor/acceptor" evidence="1">
    <location>
        <position position="85"/>
    </location>
</feature>
<dbReference type="InterPro" id="IPR001345">
    <property type="entry name" value="PG/BPGM_mutase_AS"/>
</dbReference>
<feature type="binding site" evidence="2">
    <location>
        <begin position="11"/>
        <end position="18"/>
    </location>
    <ligand>
        <name>substrate</name>
    </ligand>
</feature>
<comment type="caution">
    <text evidence="3">The sequence shown here is derived from an EMBL/GenBank/DDBJ whole genome shotgun (WGS) entry which is preliminary data.</text>
</comment>
<dbReference type="SMART" id="SM00855">
    <property type="entry name" value="PGAM"/>
    <property type="match status" value="1"/>
</dbReference>
<dbReference type="InterPro" id="IPR050275">
    <property type="entry name" value="PGM_Phosphatase"/>
</dbReference>
<evidence type="ECO:0000313" key="4">
    <source>
        <dbReference type="Proteomes" id="UP000308528"/>
    </source>
</evidence>
<name>A0A4S4N8L9_9BACT</name>
<evidence type="ECO:0000256" key="1">
    <source>
        <dbReference type="PIRSR" id="PIRSR613078-1"/>
    </source>
</evidence>
<keyword evidence="4" id="KW-1185">Reference proteome</keyword>
<dbReference type="OrthoDB" id="9782128at2"/>
<dbReference type="SUPFAM" id="SSF53254">
    <property type="entry name" value="Phosphoglycerate mutase-like"/>
    <property type="match status" value="1"/>
</dbReference>
<evidence type="ECO:0000313" key="3">
    <source>
        <dbReference type="EMBL" id="THH35564.1"/>
    </source>
</evidence>
<dbReference type="RefSeq" id="WP_136460362.1">
    <property type="nucleotide sequence ID" value="NZ_SRSF01000011.1"/>
</dbReference>
<feature type="binding site" evidence="2">
    <location>
        <position position="62"/>
    </location>
    <ligand>
        <name>substrate</name>
    </ligand>
</feature>
<accession>A0A4S4N8L9</accession>
<protein>
    <submittedName>
        <fullName evidence="3">Histidine phosphatase family protein</fullName>
    </submittedName>
</protein>
<dbReference type="AlphaFoldDB" id="A0A4S4N8L9"/>
<dbReference type="InterPro" id="IPR029033">
    <property type="entry name" value="His_PPase_superfam"/>
</dbReference>
<evidence type="ECO:0000256" key="2">
    <source>
        <dbReference type="PIRSR" id="PIRSR613078-2"/>
    </source>
</evidence>
<dbReference type="Pfam" id="PF00300">
    <property type="entry name" value="His_Phos_1"/>
    <property type="match status" value="1"/>
</dbReference>
<gene>
    <name evidence="3" type="ORF">E4021_15855</name>
</gene>
<sequence>MGNRKLIYIVRHGETDYNLRGIVQGSGVDSSLNETGILQAGHFYEQYRHEPFEVVITSGLKRTWETVGPFIEAGLPWEKHETINEMSWGSHEGQLGTPESIAEYRAVKDGWGEGQLDGRIGGGESARELGERLERFIRHLDERRESRILVCSHGRAMCGLVTLMMGRPLHRMNELQHNNLGLWVAEQQQPGQYEFHLQNDRSHIPGPLNVERW</sequence>